<feature type="transmembrane region" description="Helical" evidence="5">
    <location>
        <begin position="66"/>
        <end position="87"/>
    </location>
</feature>
<keyword evidence="2 5" id="KW-0812">Transmembrane</keyword>
<evidence type="ECO:0000313" key="6">
    <source>
        <dbReference type="EMBL" id="MBB5516323.1"/>
    </source>
</evidence>
<dbReference type="Pfam" id="PF05128">
    <property type="entry name" value="DUF697"/>
    <property type="match status" value="1"/>
</dbReference>
<keyword evidence="4 5" id="KW-0472">Membrane</keyword>
<reference evidence="6 7" key="1">
    <citation type="submission" date="2020-08" db="EMBL/GenBank/DDBJ databases">
        <title>Genomic Encyclopedia of Type Strains, Phase IV (KMG-IV): sequencing the most valuable type-strain genomes for metagenomic binning, comparative biology and taxonomic classification.</title>
        <authorList>
            <person name="Goeker M."/>
        </authorList>
    </citation>
    <scope>NUCLEOTIDE SEQUENCE [LARGE SCALE GENOMIC DNA]</scope>
    <source>
        <strain evidence="6 7">DSM 103377</strain>
    </source>
</reference>
<evidence type="ECO:0000256" key="2">
    <source>
        <dbReference type="ARBA" id="ARBA00022692"/>
    </source>
</evidence>
<dbReference type="EMBL" id="JACIJS010000006">
    <property type="protein sequence ID" value="MBB5516323.1"/>
    <property type="molecule type" value="Genomic_DNA"/>
</dbReference>
<dbReference type="AlphaFoldDB" id="A0A840WQJ8"/>
<sequence>MTEESQTNQDAAKAIVKTYMGWSAGAALIPMPYVDLAAITGIQVKMIADLSDQYDMPFRKSAAKTAVAALLATVIPAGFAGGAASLVKAIPGVGPILGIAAMPTFAAASTYAIGSVFTQHFESGGTLLDFDADAMREHFKAEFEAASSKSGGTRAKASS</sequence>
<name>A0A840WQJ8_9RHOB</name>
<evidence type="ECO:0000256" key="5">
    <source>
        <dbReference type="SAM" id="Phobius"/>
    </source>
</evidence>
<dbReference type="Proteomes" id="UP000553766">
    <property type="component" value="Unassembled WGS sequence"/>
</dbReference>
<comment type="caution">
    <text evidence="6">The sequence shown here is derived from an EMBL/GenBank/DDBJ whole genome shotgun (WGS) entry which is preliminary data.</text>
</comment>
<feature type="transmembrane region" description="Helical" evidence="5">
    <location>
        <begin position="93"/>
        <end position="113"/>
    </location>
</feature>
<dbReference type="InterPro" id="IPR021147">
    <property type="entry name" value="DUF697"/>
</dbReference>
<comment type="subcellular location">
    <subcellularLocation>
        <location evidence="1">Membrane</location>
        <topology evidence="1">Multi-pass membrane protein</topology>
    </subcellularLocation>
</comment>
<evidence type="ECO:0000256" key="4">
    <source>
        <dbReference type="ARBA" id="ARBA00023136"/>
    </source>
</evidence>
<protein>
    <submittedName>
        <fullName evidence="6">Uncharacterized protein (DUF697 family)</fullName>
    </submittedName>
</protein>
<keyword evidence="7" id="KW-1185">Reference proteome</keyword>
<organism evidence="6 7">
    <name type="scientific">Rubricella aquisinus</name>
    <dbReference type="NCBI Taxonomy" id="2028108"/>
    <lineage>
        <taxon>Bacteria</taxon>
        <taxon>Pseudomonadati</taxon>
        <taxon>Pseudomonadota</taxon>
        <taxon>Alphaproteobacteria</taxon>
        <taxon>Rhodobacterales</taxon>
        <taxon>Paracoccaceae</taxon>
        <taxon>Rubricella</taxon>
    </lineage>
</organism>
<gene>
    <name evidence="6" type="ORF">FHS89_002349</name>
</gene>
<dbReference type="GO" id="GO:0016020">
    <property type="term" value="C:membrane"/>
    <property type="evidence" value="ECO:0007669"/>
    <property type="project" value="UniProtKB-SubCell"/>
</dbReference>
<accession>A0A840WQJ8</accession>
<evidence type="ECO:0000313" key="7">
    <source>
        <dbReference type="Proteomes" id="UP000553766"/>
    </source>
</evidence>
<evidence type="ECO:0000256" key="1">
    <source>
        <dbReference type="ARBA" id="ARBA00004141"/>
    </source>
</evidence>
<keyword evidence="3 5" id="KW-1133">Transmembrane helix</keyword>
<dbReference type="RefSeq" id="WP_184011792.1">
    <property type="nucleotide sequence ID" value="NZ_JACIJS010000006.1"/>
</dbReference>
<evidence type="ECO:0000256" key="3">
    <source>
        <dbReference type="ARBA" id="ARBA00022989"/>
    </source>
</evidence>
<proteinExistence type="predicted"/>